<dbReference type="InterPro" id="IPR021109">
    <property type="entry name" value="Peptidase_aspartic_dom_sf"/>
</dbReference>
<dbReference type="PROSITE" id="PS00141">
    <property type="entry name" value="ASP_PROTEASE"/>
    <property type="match status" value="1"/>
</dbReference>
<evidence type="ECO:0000313" key="1">
    <source>
        <dbReference type="EMBL" id="CAI6355602.1"/>
    </source>
</evidence>
<name>A0AAV0WIX4_9HEMI</name>
<comment type="caution">
    <text evidence="1">The sequence shown here is derived from an EMBL/GenBank/DDBJ whole genome shotgun (WGS) entry which is preliminary data.</text>
</comment>
<dbReference type="PANTHER" id="PTHR22955:SF65">
    <property type="entry name" value="INTEGRASE CATALYTIC DOMAIN-CONTAINING PROTEIN"/>
    <property type="match status" value="1"/>
</dbReference>
<dbReference type="InterPro" id="IPR001969">
    <property type="entry name" value="Aspartic_peptidase_AS"/>
</dbReference>
<gene>
    <name evidence="1" type="ORF">MEUPH1_LOCUS11436</name>
</gene>
<accession>A0AAV0WIX4</accession>
<reference evidence="1 2" key="1">
    <citation type="submission" date="2023-01" db="EMBL/GenBank/DDBJ databases">
        <authorList>
            <person name="Whitehead M."/>
        </authorList>
    </citation>
    <scope>NUCLEOTIDE SEQUENCE [LARGE SCALE GENOMIC DNA]</scope>
</reference>
<sequence>MFRPPTLANRQSSSTQDQHVVTYVEQANNNPSALKQIMLATAVLNLTNSTGQQTPCRAILDSGSQVCLITKECASRLHISGVQSTISLAGIGSVTAKTGTTISTTMCSRLRDYEAYINFHVIDSITTKLPIHRVNINQLNIPDTITYCLADPGFHEPGNIDVLLGAELFYEILIGEGKKTQEGTVLHNTCLGWVLTGSMPIANSHMCMPGLLIQCQSISSLALTDRPTCSVKNVQSIVKSHFTRTVTQEHSSRFVVQLPFLRDPELLGDSKFMAQRRFFNLERKMNQDPMLAQEYKIHG</sequence>
<dbReference type="GO" id="GO:0006508">
    <property type="term" value="P:proteolysis"/>
    <property type="evidence" value="ECO:0007669"/>
    <property type="project" value="InterPro"/>
</dbReference>
<dbReference type="AlphaFoldDB" id="A0AAV0WIX4"/>
<keyword evidence="2" id="KW-1185">Reference proteome</keyword>
<dbReference type="Gene3D" id="2.40.70.10">
    <property type="entry name" value="Acid Proteases"/>
    <property type="match status" value="1"/>
</dbReference>
<proteinExistence type="predicted"/>
<dbReference type="Proteomes" id="UP001160148">
    <property type="component" value="Unassembled WGS sequence"/>
</dbReference>
<protein>
    <recommendedName>
        <fullName evidence="3">Peptidase aspartic putative domain-containing protein</fullName>
    </recommendedName>
</protein>
<dbReference type="CDD" id="cd00303">
    <property type="entry name" value="retropepsin_like"/>
    <property type="match status" value="1"/>
</dbReference>
<evidence type="ECO:0008006" key="3">
    <source>
        <dbReference type="Google" id="ProtNLM"/>
    </source>
</evidence>
<organism evidence="1 2">
    <name type="scientific">Macrosiphum euphorbiae</name>
    <name type="common">potato aphid</name>
    <dbReference type="NCBI Taxonomy" id="13131"/>
    <lineage>
        <taxon>Eukaryota</taxon>
        <taxon>Metazoa</taxon>
        <taxon>Ecdysozoa</taxon>
        <taxon>Arthropoda</taxon>
        <taxon>Hexapoda</taxon>
        <taxon>Insecta</taxon>
        <taxon>Pterygota</taxon>
        <taxon>Neoptera</taxon>
        <taxon>Paraneoptera</taxon>
        <taxon>Hemiptera</taxon>
        <taxon>Sternorrhyncha</taxon>
        <taxon>Aphidomorpha</taxon>
        <taxon>Aphidoidea</taxon>
        <taxon>Aphididae</taxon>
        <taxon>Macrosiphini</taxon>
        <taxon>Macrosiphum</taxon>
    </lineage>
</organism>
<evidence type="ECO:0000313" key="2">
    <source>
        <dbReference type="Proteomes" id="UP001160148"/>
    </source>
</evidence>
<dbReference type="EMBL" id="CARXXK010000002">
    <property type="protein sequence ID" value="CAI6355602.1"/>
    <property type="molecule type" value="Genomic_DNA"/>
</dbReference>
<dbReference type="PANTHER" id="PTHR22955">
    <property type="entry name" value="RETROTRANSPOSON"/>
    <property type="match status" value="1"/>
</dbReference>
<dbReference type="GO" id="GO:0004190">
    <property type="term" value="F:aspartic-type endopeptidase activity"/>
    <property type="evidence" value="ECO:0007669"/>
    <property type="project" value="InterPro"/>
</dbReference>